<protein>
    <submittedName>
        <fullName evidence="1">PaaI family thioesterase</fullName>
    </submittedName>
</protein>
<dbReference type="STRING" id="511.UZ73_05635"/>
<dbReference type="OrthoDB" id="8588611at2"/>
<accession>A0A0M7C7W6</accession>
<dbReference type="CDD" id="cd03443">
    <property type="entry name" value="PaaI_thioesterase"/>
    <property type="match status" value="1"/>
</dbReference>
<reference evidence="1 2" key="2">
    <citation type="submission" date="2018-05" db="EMBL/GenBank/DDBJ databases">
        <authorList>
            <person name="Lanie J.A."/>
            <person name="Ng W.-L."/>
            <person name="Kazmierczak K.M."/>
            <person name="Andrzejewski T.M."/>
            <person name="Davidsen T.M."/>
            <person name="Wayne K.J."/>
            <person name="Tettelin H."/>
            <person name="Glass J.I."/>
            <person name="Rusch D."/>
            <person name="Podicherti R."/>
            <person name="Tsui H.-C.T."/>
            <person name="Winkler M.E."/>
        </authorList>
    </citation>
    <scope>NUCLEOTIDE SEQUENCE [LARGE SCALE GENOMIC DNA]</scope>
    <source>
        <strain evidence="1 2">YBY</strain>
    </source>
</reference>
<organism evidence="1 2">
    <name type="scientific">Alcaligenes faecalis</name>
    <dbReference type="NCBI Taxonomy" id="511"/>
    <lineage>
        <taxon>Bacteria</taxon>
        <taxon>Pseudomonadati</taxon>
        <taxon>Pseudomonadota</taxon>
        <taxon>Betaproteobacteria</taxon>
        <taxon>Burkholderiales</taxon>
        <taxon>Alcaligenaceae</taxon>
        <taxon>Alcaligenes</taxon>
    </lineage>
</organism>
<dbReference type="RefSeq" id="WP_026484264.1">
    <property type="nucleotide sequence ID" value="NZ_CAXOJJ010000037.1"/>
</dbReference>
<dbReference type="AlphaFoldDB" id="A0A0M7C7W6"/>
<dbReference type="InterPro" id="IPR006683">
    <property type="entry name" value="Thioestr_dom"/>
</dbReference>
<accession>A0A0S2JP40</accession>
<evidence type="ECO:0000313" key="1">
    <source>
        <dbReference type="EMBL" id="PWE14410.1"/>
    </source>
</evidence>
<gene>
    <name evidence="1" type="ORF">DF183_06680</name>
</gene>
<reference evidence="1 2" key="1">
    <citation type="submission" date="2018-05" db="EMBL/GenBank/DDBJ databases">
        <title>Genome Sequence of an Efficient Indole-Degrading Bacterium, Alcaligenes sp.YBY.</title>
        <authorList>
            <person name="Yang B."/>
        </authorList>
    </citation>
    <scope>NUCLEOTIDE SEQUENCE [LARGE SCALE GENOMIC DNA]</scope>
    <source>
        <strain evidence="1 2">YBY</strain>
    </source>
</reference>
<dbReference type="NCBIfam" id="TIGR00369">
    <property type="entry name" value="unchar_dom_1"/>
    <property type="match status" value="1"/>
</dbReference>
<sequence>MTHEQSQHLLDTLFAPWVQALKLRVENLNEDGVVLRLPFSDQLTHVAGVVCGQVYMAAADTAMVLAVSQSLGEFRPMTTVSLNTSFVRPVSQGDVLVHAQVLKRGKSMVFGDIKLLDEQGRLAAHATTTYALLPG</sequence>
<dbReference type="EMBL" id="QEXO01000002">
    <property type="protein sequence ID" value="PWE14410.1"/>
    <property type="molecule type" value="Genomic_DNA"/>
</dbReference>
<dbReference type="GeneID" id="94040929"/>
<dbReference type="GO" id="GO:0061522">
    <property type="term" value="F:1,4-dihydroxy-2-naphthoyl-CoA thioesterase activity"/>
    <property type="evidence" value="ECO:0007669"/>
    <property type="project" value="TreeGrafter"/>
</dbReference>
<dbReference type="InterPro" id="IPR029069">
    <property type="entry name" value="HotDog_dom_sf"/>
</dbReference>
<dbReference type="InterPro" id="IPR003736">
    <property type="entry name" value="PAAI_dom"/>
</dbReference>
<proteinExistence type="predicted"/>
<dbReference type="Pfam" id="PF03061">
    <property type="entry name" value="4HBT"/>
    <property type="match status" value="1"/>
</dbReference>
<comment type="caution">
    <text evidence="1">The sequence shown here is derived from an EMBL/GenBank/DDBJ whole genome shotgun (WGS) entry which is preliminary data.</text>
</comment>
<name>A0A0M7C7W6_ALCFA</name>
<evidence type="ECO:0000313" key="2">
    <source>
        <dbReference type="Proteomes" id="UP000245216"/>
    </source>
</evidence>
<dbReference type="Gene3D" id="3.10.129.10">
    <property type="entry name" value="Hotdog Thioesterase"/>
    <property type="match status" value="1"/>
</dbReference>
<dbReference type="KEGG" id="afa:UZ73_05635"/>
<dbReference type="SUPFAM" id="SSF54637">
    <property type="entry name" value="Thioesterase/thiol ester dehydrase-isomerase"/>
    <property type="match status" value="1"/>
</dbReference>
<dbReference type="PANTHER" id="PTHR43240:SF10">
    <property type="entry name" value="BLL4964 PROTEIN"/>
    <property type="match status" value="1"/>
</dbReference>
<dbReference type="PANTHER" id="PTHR43240">
    <property type="entry name" value="1,4-DIHYDROXY-2-NAPHTHOYL-COA THIOESTERASE 1"/>
    <property type="match status" value="1"/>
</dbReference>
<dbReference type="Proteomes" id="UP000245216">
    <property type="component" value="Unassembled WGS sequence"/>
</dbReference>
<dbReference type="GO" id="GO:0005829">
    <property type="term" value="C:cytosol"/>
    <property type="evidence" value="ECO:0007669"/>
    <property type="project" value="TreeGrafter"/>
</dbReference>